<keyword evidence="4" id="KW-1185">Reference proteome</keyword>
<evidence type="ECO:0000313" key="4">
    <source>
        <dbReference type="Proteomes" id="UP001302126"/>
    </source>
</evidence>
<organism evidence="3 4">
    <name type="scientific">Podospora australis</name>
    <dbReference type="NCBI Taxonomy" id="1536484"/>
    <lineage>
        <taxon>Eukaryota</taxon>
        <taxon>Fungi</taxon>
        <taxon>Dikarya</taxon>
        <taxon>Ascomycota</taxon>
        <taxon>Pezizomycotina</taxon>
        <taxon>Sordariomycetes</taxon>
        <taxon>Sordariomycetidae</taxon>
        <taxon>Sordariales</taxon>
        <taxon>Podosporaceae</taxon>
        <taxon>Podospora</taxon>
    </lineage>
</organism>
<evidence type="ECO:0000256" key="1">
    <source>
        <dbReference type="SAM" id="MobiDB-lite"/>
    </source>
</evidence>
<dbReference type="PROSITE" id="PS00028">
    <property type="entry name" value="ZINC_FINGER_C2H2_1"/>
    <property type="match status" value="1"/>
</dbReference>
<dbReference type="InterPro" id="IPR039258">
    <property type="entry name" value="ZNF511"/>
</dbReference>
<evidence type="ECO:0000313" key="3">
    <source>
        <dbReference type="EMBL" id="KAK4190389.1"/>
    </source>
</evidence>
<comment type="caution">
    <text evidence="3">The sequence shown here is derived from an EMBL/GenBank/DDBJ whole genome shotgun (WGS) entry which is preliminary data.</text>
</comment>
<dbReference type="PANTHER" id="PTHR21354:SF0">
    <property type="entry name" value="ZINC FINGER PROTEIN 511"/>
    <property type="match status" value="1"/>
</dbReference>
<feature type="region of interest" description="Disordered" evidence="1">
    <location>
        <begin position="1"/>
        <end position="38"/>
    </location>
</feature>
<dbReference type="EMBL" id="MU864366">
    <property type="protein sequence ID" value="KAK4190389.1"/>
    <property type="molecule type" value="Genomic_DNA"/>
</dbReference>
<feature type="domain" description="C2H2-type" evidence="2">
    <location>
        <begin position="93"/>
        <end position="114"/>
    </location>
</feature>
<feature type="region of interest" description="Disordered" evidence="1">
    <location>
        <begin position="180"/>
        <end position="243"/>
    </location>
</feature>
<dbReference type="InterPro" id="IPR013087">
    <property type="entry name" value="Znf_C2H2_type"/>
</dbReference>
<feature type="compositionally biased region" description="Polar residues" evidence="1">
    <location>
        <begin position="209"/>
        <end position="222"/>
    </location>
</feature>
<reference evidence="3" key="2">
    <citation type="submission" date="2023-05" db="EMBL/GenBank/DDBJ databases">
        <authorList>
            <consortium name="Lawrence Berkeley National Laboratory"/>
            <person name="Steindorff A."/>
            <person name="Hensen N."/>
            <person name="Bonometti L."/>
            <person name="Westerberg I."/>
            <person name="Brannstrom I.O."/>
            <person name="Guillou S."/>
            <person name="Cros-Aarteil S."/>
            <person name="Calhoun S."/>
            <person name="Haridas S."/>
            <person name="Kuo A."/>
            <person name="Mondo S."/>
            <person name="Pangilinan J."/>
            <person name="Riley R."/>
            <person name="Labutti K."/>
            <person name="Andreopoulos B."/>
            <person name="Lipzen A."/>
            <person name="Chen C."/>
            <person name="Yanf M."/>
            <person name="Daum C."/>
            <person name="Ng V."/>
            <person name="Clum A."/>
            <person name="Ohm R."/>
            <person name="Martin F."/>
            <person name="Silar P."/>
            <person name="Natvig D."/>
            <person name="Lalanne C."/>
            <person name="Gautier V."/>
            <person name="Ament-Velasquez S.L."/>
            <person name="Kruys A."/>
            <person name="Hutchinson M.I."/>
            <person name="Powell A.J."/>
            <person name="Barry K."/>
            <person name="Miller A.N."/>
            <person name="Grigoriev I.V."/>
            <person name="Debuchy R."/>
            <person name="Gladieux P."/>
            <person name="Thoren M.H."/>
            <person name="Johannesson H."/>
        </authorList>
    </citation>
    <scope>NUCLEOTIDE SEQUENCE</scope>
    <source>
        <strain evidence="3">PSN309</strain>
    </source>
</reference>
<dbReference type="AlphaFoldDB" id="A0AAN7AKT7"/>
<evidence type="ECO:0000259" key="2">
    <source>
        <dbReference type="PROSITE" id="PS00028"/>
    </source>
</evidence>
<dbReference type="PANTHER" id="PTHR21354">
    <property type="entry name" value="ZINC FINGER PROTEIN 511"/>
    <property type="match status" value="1"/>
</dbReference>
<gene>
    <name evidence="3" type="ORF">QBC35DRAFT_490218</name>
</gene>
<protein>
    <recommendedName>
        <fullName evidence="2">C2H2-type domain-containing protein</fullName>
    </recommendedName>
</protein>
<proteinExistence type="predicted"/>
<dbReference type="SMART" id="SM00355">
    <property type="entry name" value="ZnF_C2H2"/>
    <property type="match status" value="2"/>
</dbReference>
<name>A0AAN7AKT7_9PEZI</name>
<accession>A0AAN7AKT7</accession>
<reference evidence="3" key="1">
    <citation type="journal article" date="2023" name="Mol. Phylogenet. Evol.">
        <title>Genome-scale phylogeny and comparative genomics of the fungal order Sordariales.</title>
        <authorList>
            <person name="Hensen N."/>
            <person name="Bonometti L."/>
            <person name="Westerberg I."/>
            <person name="Brannstrom I.O."/>
            <person name="Guillou S."/>
            <person name="Cros-Aarteil S."/>
            <person name="Calhoun S."/>
            <person name="Haridas S."/>
            <person name="Kuo A."/>
            <person name="Mondo S."/>
            <person name="Pangilinan J."/>
            <person name="Riley R."/>
            <person name="LaButti K."/>
            <person name="Andreopoulos B."/>
            <person name="Lipzen A."/>
            <person name="Chen C."/>
            <person name="Yan M."/>
            <person name="Daum C."/>
            <person name="Ng V."/>
            <person name="Clum A."/>
            <person name="Steindorff A."/>
            <person name="Ohm R.A."/>
            <person name="Martin F."/>
            <person name="Silar P."/>
            <person name="Natvig D.O."/>
            <person name="Lalanne C."/>
            <person name="Gautier V."/>
            <person name="Ament-Velasquez S.L."/>
            <person name="Kruys A."/>
            <person name="Hutchinson M.I."/>
            <person name="Powell A.J."/>
            <person name="Barry K."/>
            <person name="Miller A.N."/>
            <person name="Grigoriev I.V."/>
            <person name="Debuchy R."/>
            <person name="Gladieux P."/>
            <person name="Hiltunen Thoren M."/>
            <person name="Johannesson H."/>
        </authorList>
    </citation>
    <scope>NUCLEOTIDE SEQUENCE</scope>
    <source>
        <strain evidence="3">PSN309</strain>
    </source>
</reference>
<sequence>MKRSRSPDEAPPDSAALLTTHPNYGPESIPSSRAESEEAIEAPATKITELDLDDNNVTKIHMRCALPPHKEPQIFTTYDEYEAHYRNEHTNRCLECHKNFPSAHILILHIAEIHDSFVAVRRERGEKTYSCFVEGCEKVCSTPHKRQMHLIAKHAYPKNYFFCVTLHGIDGRCSLLLDSKKPRSKPYKPSKEKYQQQQQQQEKPLQEETITVPTAQTSTEPLQSPEEAGIPNQVNTKPEQKPDIEMEDLSTAMTSLRFAPRSIRFGHGKKSGFAKR</sequence>
<dbReference type="Proteomes" id="UP001302126">
    <property type="component" value="Unassembled WGS sequence"/>
</dbReference>